<dbReference type="AlphaFoldDB" id="A0A068X4C8"/>
<evidence type="ECO:0000313" key="2">
    <source>
        <dbReference type="Proteomes" id="UP000492820"/>
    </source>
</evidence>
<dbReference type="WBParaSite" id="EgrG_000094500">
    <property type="protein sequence ID" value="EgrG_000094500"/>
    <property type="gene ID" value="EgrG_000094500"/>
</dbReference>
<name>A0A068X4C8_ECHGR</name>
<gene>
    <name evidence="1" type="ORF">EgrG_000094500</name>
</gene>
<reference evidence="3" key="3">
    <citation type="submission" date="2020-10" db="UniProtKB">
        <authorList>
            <consortium name="WormBaseParasite"/>
        </authorList>
    </citation>
    <scope>IDENTIFICATION</scope>
</reference>
<evidence type="ECO:0000313" key="3">
    <source>
        <dbReference type="WBParaSite" id="EgrG_000094500"/>
    </source>
</evidence>
<accession>A0A068X4C8</accession>
<reference evidence="1 2" key="1">
    <citation type="journal article" date="2013" name="Nature">
        <title>The genomes of four tapeworm species reveal adaptations to parasitism.</title>
        <authorList>
            <person name="Tsai I.J."/>
            <person name="Zarowiecki M."/>
            <person name="Holroyd N."/>
            <person name="Garciarrubio A."/>
            <person name="Sanchez-Flores A."/>
            <person name="Brooks K.L."/>
            <person name="Tracey A."/>
            <person name="Bobes R.J."/>
            <person name="Fragoso G."/>
            <person name="Sciutto E."/>
            <person name="Aslett M."/>
            <person name="Beasley H."/>
            <person name="Bennett H.M."/>
            <person name="Cai J."/>
            <person name="Camicia F."/>
            <person name="Clark R."/>
            <person name="Cucher M."/>
            <person name="De Silva N."/>
            <person name="Day T.A."/>
            <person name="Deplazes P."/>
            <person name="Estrada K."/>
            <person name="Fernandez C."/>
            <person name="Holland P.W."/>
            <person name="Hou J."/>
            <person name="Hu S."/>
            <person name="Huckvale T."/>
            <person name="Hung S.S."/>
            <person name="Kamenetzky L."/>
            <person name="Keane J.A."/>
            <person name="Kiss F."/>
            <person name="Koziol U."/>
            <person name="Lambert O."/>
            <person name="Liu K."/>
            <person name="Luo X."/>
            <person name="Luo Y."/>
            <person name="Macchiaroli N."/>
            <person name="Nichol S."/>
            <person name="Paps J."/>
            <person name="Parkinson J."/>
            <person name="Pouchkina-Stantcheva N."/>
            <person name="Riddiford N."/>
            <person name="Rosenzvit M."/>
            <person name="Salinas G."/>
            <person name="Wasmuth J.D."/>
            <person name="Zamanian M."/>
            <person name="Zheng Y."/>
            <person name="Cai X."/>
            <person name="Soberon X."/>
            <person name="Olson P.D."/>
            <person name="Laclette J.P."/>
            <person name="Brehm K."/>
            <person name="Berriman M."/>
            <person name="Garciarrubio A."/>
            <person name="Bobes R.J."/>
            <person name="Fragoso G."/>
            <person name="Sanchez-Flores A."/>
            <person name="Estrada K."/>
            <person name="Cevallos M.A."/>
            <person name="Morett E."/>
            <person name="Gonzalez V."/>
            <person name="Portillo T."/>
            <person name="Ochoa-Leyva A."/>
            <person name="Jose M.V."/>
            <person name="Sciutto E."/>
            <person name="Landa A."/>
            <person name="Jimenez L."/>
            <person name="Valdes V."/>
            <person name="Carrero J.C."/>
            <person name="Larralde C."/>
            <person name="Morales-Montor J."/>
            <person name="Limon-Lason J."/>
            <person name="Soberon X."/>
            <person name="Laclette J.P."/>
        </authorList>
    </citation>
    <scope>NUCLEOTIDE SEQUENCE [LARGE SCALE GENOMIC DNA]</scope>
</reference>
<protein>
    <submittedName>
        <fullName evidence="3">FAD_binding_3 domain-containing protein</fullName>
    </submittedName>
</protein>
<organism evidence="1">
    <name type="scientific">Echinococcus granulosus</name>
    <name type="common">Hydatid tapeworm</name>
    <dbReference type="NCBI Taxonomy" id="6210"/>
    <lineage>
        <taxon>Eukaryota</taxon>
        <taxon>Metazoa</taxon>
        <taxon>Spiralia</taxon>
        <taxon>Lophotrochozoa</taxon>
        <taxon>Platyhelminthes</taxon>
        <taxon>Cestoda</taxon>
        <taxon>Eucestoda</taxon>
        <taxon>Cyclophyllidea</taxon>
        <taxon>Taeniidae</taxon>
        <taxon>Echinococcus</taxon>
        <taxon>Echinococcus granulosus group</taxon>
    </lineage>
</organism>
<dbReference type="EMBL" id="LK028620">
    <property type="protein sequence ID" value="CDS24782.1"/>
    <property type="molecule type" value="Genomic_DNA"/>
</dbReference>
<sequence>MDTHDATLRLHTNLVTGTVGSWVFPYCTDYVVMADAGGSGTTLKRGGRLCNTMVVYPSVLVRRDFWTLH</sequence>
<dbReference type="Proteomes" id="UP000492820">
    <property type="component" value="Unassembled WGS sequence"/>
</dbReference>
<evidence type="ECO:0000313" key="1">
    <source>
        <dbReference type="EMBL" id="CDS24782.1"/>
    </source>
</evidence>
<reference evidence="1" key="2">
    <citation type="submission" date="2014-06" db="EMBL/GenBank/DDBJ databases">
        <authorList>
            <person name="Aslett M."/>
        </authorList>
    </citation>
    <scope>NUCLEOTIDE SEQUENCE</scope>
</reference>
<proteinExistence type="predicted"/>